<dbReference type="AlphaFoldDB" id="A0AA48R904"/>
<dbReference type="SUPFAM" id="SSF52540">
    <property type="entry name" value="P-loop containing nucleoside triphosphate hydrolases"/>
    <property type="match status" value="1"/>
</dbReference>
<dbReference type="InterPro" id="IPR014592">
    <property type="entry name" value="P-loop_UCP034888"/>
</dbReference>
<dbReference type="InterPro" id="IPR022532">
    <property type="entry name" value="DUF3696"/>
</dbReference>
<dbReference type="Gene3D" id="3.40.50.300">
    <property type="entry name" value="P-loop containing nucleotide triphosphate hydrolases"/>
    <property type="match status" value="2"/>
</dbReference>
<feature type="domain" description="ATPase AAA-type core" evidence="2">
    <location>
        <begin position="218"/>
        <end position="300"/>
    </location>
</feature>
<evidence type="ECO:0008006" key="4">
    <source>
        <dbReference type="Google" id="ProtNLM"/>
    </source>
</evidence>
<dbReference type="EMBL" id="OY288114">
    <property type="protein sequence ID" value="CAJ0849115.1"/>
    <property type="molecule type" value="Genomic_DNA"/>
</dbReference>
<accession>A0AA48R904</accession>
<dbReference type="InterPro" id="IPR003959">
    <property type="entry name" value="ATPase_AAA_core"/>
</dbReference>
<evidence type="ECO:0000259" key="1">
    <source>
        <dbReference type="Pfam" id="PF12476"/>
    </source>
</evidence>
<dbReference type="Pfam" id="PF12476">
    <property type="entry name" value="DUF3696"/>
    <property type="match status" value="1"/>
</dbReference>
<feature type="domain" description="DUF3696" evidence="1">
    <location>
        <begin position="312"/>
        <end position="361"/>
    </location>
</feature>
<gene>
    <name evidence="3" type="ORF">AMST5_00078</name>
</gene>
<protein>
    <recommendedName>
        <fullName evidence="4">DUF3696 domain-containing protein</fullName>
    </recommendedName>
</protein>
<dbReference type="InterPro" id="IPR027417">
    <property type="entry name" value="P-loop_NTPase"/>
</dbReference>
<evidence type="ECO:0000259" key="2">
    <source>
        <dbReference type="Pfam" id="PF13304"/>
    </source>
</evidence>
<dbReference type="Pfam" id="PF13304">
    <property type="entry name" value="AAA_21"/>
    <property type="match status" value="1"/>
</dbReference>
<dbReference type="PANTHER" id="PTHR43581:SF2">
    <property type="entry name" value="EXCINUCLEASE ATPASE SUBUNIT"/>
    <property type="match status" value="1"/>
</dbReference>
<dbReference type="PANTHER" id="PTHR43581">
    <property type="entry name" value="ATP/GTP PHOSPHATASE"/>
    <property type="match status" value="1"/>
</dbReference>
<evidence type="ECO:0000313" key="3">
    <source>
        <dbReference type="EMBL" id="CAJ0849115.1"/>
    </source>
</evidence>
<reference evidence="3" key="1">
    <citation type="submission" date="2023-07" db="EMBL/GenBank/DDBJ databases">
        <authorList>
            <person name="Pelsma A.J. K."/>
        </authorList>
    </citation>
    <scope>NUCLEOTIDE SEQUENCE</scope>
</reference>
<dbReference type="InterPro" id="IPR051396">
    <property type="entry name" value="Bact_Antivir_Def_Nuclease"/>
</dbReference>
<name>A0AA48R904_9ZZZZ</name>
<sequence>MIADIEIRGFKRFHQQAFALKRLSILAGLNGSGKTSLIHALLLAWEASAGVSGGIVRLNGPFGIELGTAEDIRNWKYDDPVEFCLSTTYGSSALWRLGIPSDDALYLTVQEKPLDPPIAYSMGPRSFTYLCAERLGPRGVLGASPFPPERLEVGVRGEQCAQILAAIGGKLIENAGRLHPAREKNAPALLKYEVERWLAEIARPVEIDAERYSGSAVTTLRFRSPGGTWVRAPNMGFGVSYALPVILAGLIAAPGGLFIVENPEAHLHPGGQSRMGTFLAWLAGHGVQVIVETHSDHVLNGVRKAIGELSYLSHDDAIVHFFPSSESDEALIQQLGFTPLGGLANWPQGFFDQYQIDVAALGRIRRRS</sequence>
<organism evidence="3">
    <name type="scientific">freshwater sediment metagenome</name>
    <dbReference type="NCBI Taxonomy" id="556182"/>
    <lineage>
        <taxon>unclassified sequences</taxon>
        <taxon>metagenomes</taxon>
        <taxon>ecological metagenomes</taxon>
    </lineage>
</organism>
<proteinExistence type="predicted"/>
<dbReference type="GO" id="GO:0005524">
    <property type="term" value="F:ATP binding"/>
    <property type="evidence" value="ECO:0007669"/>
    <property type="project" value="InterPro"/>
</dbReference>
<dbReference type="GO" id="GO:0016887">
    <property type="term" value="F:ATP hydrolysis activity"/>
    <property type="evidence" value="ECO:0007669"/>
    <property type="project" value="InterPro"/>
</dbReference>
<dbReference type="PIRSF" id="PIRSF034888">
    <property type="entry name" value="P-loop_UCP034888"/>
    <property type="match status" value="1"/>
</dbReference>